<name>A0A3M9N869_9BACT</name>
<evidence type="ECO:0000256" key="3">
    <source>
        <dbReference type="ARBA" id="ARBA00022670"/>
    </source>
</evidence>
<keyword evidence="5" id="KW-0720">Serine protease</keyword>
<feature type="active site" description="Charge relay system" evidence="6">
    <location>
        <position position="205"/>
    </location>
</feature>
<dbReference type="InterPro" id="IPR029062">
    <property type="entry name" value="Class_I_gatase-like"/>
</dbReference>
<dbReference type="Proteomes" id="UP000267223">
    <property type="component" value="Unassembled WGS sequence"/>
</dbReference>
<keyword evidence="4" id="KW-0378">Hydrolase</keyword>
<organism evidence="9 10">
    <name type="scientific">Hanamia caeni</name>
    <dbReference type="NCBI Taxonomy" id="2294116"/>
    <lineage>
        <taxon>Bacteria</taxon>
        <taxon>Pseudomonadati</taxon>
        <taxon>Bacteroidota</taxon>
        <taxon>Chitinophagia</taxon>
        <taxon>Chitinophagales</taxon>
        <taxon>Chitinophagaceae</taxon>
        <taxon>Hanamia</taxon>
    </lineage>
</organism>
<accession>A0A3M9N869</accession>
<dbReference type="PANTHER" id="PTHR30237">
    <property type="entry name" value="MURAMOYLTETRAPEPTIDE CARBOXYPEPTIDASE"/>
    <property type="match status" value="1"/>
</dbReference>
<dbReference type="GO" id="GO:0004180">
    <property type="term" value="F:carboxypeptidase activity"/>
    <property type="evidence" value="ECO:0007669"/>
    <property type="project" value="UniProtKB-KW"/>
</dbReference>
<dbReference type="InterPro" id="IPR003507">
    <property type="entry name" value="S66_fam"/>
</dbReference>
<dbReference type="CDD" id="cd07025">
    <property type="entry name" value="Peptidase_S66"/>
    <property type="match status" value="1"/>
</dbReference>
<comment type="caution">
    <text evidence="9">The sequence shown here is derived from an EMBL/GenBank/DDBJ whole genome shotgun (WGS) entry which is preliminary data.</text>
</comment>
<dbReference type="PANTHER" id="PTHR30237:SF2">
    <property type="entry name" value="MUREIN TETRAPEPTIDE CARBOXYPEPTIDASE"/>
    <property type="match status" value="1"/>
</dbReference>
<dbReference type="AlphaFoldDB" id="A0A3M9N869"/>
<reference evidence="9 10" key="1">
    <citation type="submission" date="2018-11" db="EMBL/GenBank/DDBJ databases">
        <title>Draft genome sequence of Ferruginibacter sp. BO-59.</title>
        <authorList>
            <person name="Im W.T."/>
        </authorList>
    </citation>
    <scope>NUCLEOTIDE SEQUENCE [LARGE SCALE GENOMIC DNA]</scope>
    <source>
        <strain evidence="9 10">BO-59</strain>
    </source>
</reference>
<sequence>MVTIPPYLKPGDTIGIVCPAGFMPFEKALTCIEALKVWGFNVVPGKTLGNQYHYFSGTDEQRRDDLQQMLDDENIDAVLCARGGYGTGRIIDNLDFSKFIQHPKWVIGFSDITVLHCHLFSNYKIASMHGPMAAAFDEYGLENKYIRSLHEALLGKKADYKTEGSVLDQSGKAKGILVGGNLSLLVNLIGTPSDIQTKNKILFIEEIGEYIYSVDRMMYQLKRSGKVDHLKGLIIGGFSDMKDTTLPFGQSVQQAVKDLVKDYRYPVCFDFPISHEKQNFAVKVGLKYKLNVSKNLVELQEL</sequence>
<evidence type="ECO:0000313" key="9">
    <source>
        <dbReference type="EMBL" id="RNI33413.1"/>
    </source>
</evidence>
<feature type="domain" description="LD-carboxypeptidase N-terminal" evidence="7">
    <location>
        <begin position="14"/>
        <end position="130"/>
    </location>
</feature>
<evidence type="ECO:0000256" key="2">
    <source>
        <dbReference type="ARBA" id="ARBA00022645"/>
    </source>
</evidence>
<dbReference type="SUPFAM" id="SSF52317">
    <property type="entry name" value="Class I glutamine amidotransferase-like"/>
    <property type="match status" value="1"/>
</dbReference>
<gene>
    <name evidence="9" type="ORF">EFY79_19385</name>
</gene>
<dbReference type="PIRSF" id="PIRSF028757">
    <property type="entry name" value="LD-carboxypeptidase"/>
    <property type="match status" value="1"/>
</dbReference>
<dbReference type="Gene3D" id="3.50.30.60">
    <property type="entry name" value="LD-carboxypeptidase A C-terminal domain-like"/>
    <property type="match status" value="1"/>
</dbReference>
<evidence type="ECO:0000256" key="1">
    <source>
        <dbReference type="ARBA" id="ARBA00010233"/>
    </source>
</evidence>
<dbReference type="InterPro" id="IPR027461">
    <property type="entry name" value="Carboxypeptidase_A_C_sf"/>
</dbReference>
<dbReference type="Gene3D" id="3.40.50.10740">
    <property type="entry name" value="Class I glutamine amidotransferase-like"/>
    <property type="match status" value="1"/>
</dbReference>
<dbReference type="Pfam" id="PF02016">
    <property type="entry name" value="Peptidase_S66"/>
    <property type="match status" value="1"/>
</dbReference>
<feature type="active site" description="Charge relay system" evidence="6">
    <location>
        <position position="275"/>
    </location>
</feature>
<comment type="similarity">
    <text evidence="1">Belongs to the peptidase S66 family.</text>
</comment>
<evidence type="ECO:0000256" key="6">
    <source>
        <dbReference type="PIRSR" id="PIRSR028757-1"/>
    </source>
</evidence>
<dbReference type="OrthoDB" id="9807329at2"/>
<dbReference type="InterPro" id="IPR040449">
    <property type="entry name" value="Peptidase_S66_N"/>
</dbReference>
<dbReference type="InterPro" id="IPR040921">
    <property type="entry name" value="Peptidase_S66C"/>
</dbReference>
<dbReference type="Pfam" id="PF17676">
    <property type="entry name" value="Peptidase_S66C"/>
    <property type="match status" value="1"/>
</dbReference>
<dbReference type="RefSeq" id="WP_123122408.1">
    <property type="nucleotide sequence ID" value="NZ_RJJR01000021.1"/>
</dbReference>
<keyword evidence="2 9" id="KW-0121">Carboxypeptidase</keyword>
<keyword evidence="10" id="KW-1185">Reference proteome</keyword>
<feature type="active site" description="Nucleophile" evidence="6">
    <location>
        <position position="110"/>
    </location>
</feature>
<dbReference type="InterPro" id="IPR027478">
    <property type="entry name" value="LdcA_N"/>
</dbReference>
<evidence type="ECO:0000256" key="5">
    <source>
        <dbReference type="ARBA" id="ARBA00022825"/>
    </source>
</evidence>
<protein>
    <submittedName>
        <fullName evidence="9">LD-carboxypeptidase</fullName>
    </submittedName>
</protein>
<evidence type="ECO:0000259" key="7">
    <source>
        <dbReference type="Pfam" id="PF02016"/>
    </source>
</evidence>
<dbReference type="GO" id="GO:0008236">
    <property type="term" value="F:serine-type peptidase activity"/>
    <property type="evidence" value="ECO:0007669"/>
    <property type="project" value="UniProtKB-KW"/>
</dbReference>
<evidence type="ECO:0000256" key="4">
    <source>
        <dbReference type="ARBA" id="ARBA00022801"/>
    </source>
</evidence>
<evidence type="ECO:0000313" key="10">
    <source>
        <dbReference type="Proteomes" id="UP000267223"/>
    </source>
</evidence>
<keyword evidence="3" id="KW-0645">Protease</keyword>
<dbReference type="GO" id="GO:0006508">
    <property type="term" value="P:proteolysis"/>
    <property type="evidence" value="ECO:0007669"/>
    <property type="project" value="UniProtKB-KW"/>
</dbReference>
<dbReference type="SUPFAM" id="SSF141986">
    <property type="entry name" value="LD-carboxypeptidase A C-terminal domain-like"/>
    <property type="match status" value="1"/>
</dbReference>
<dbReference type="EMBL" id="RJJR01000021">
    <property type="protein sequence ID" value="RNI33413.1"/>
    <property type="molecule type" value="Genomic_DNA"/>
</dbReference>
<proteinExistence type="inferred from homology"/>
<feature type="domain" description="LD-carboxypeptidase C-terminal" evidence="8">
    <location>
        <begin position="174"/>
        <end position="290"/>
    </location>
</feature>
<evidence type="ECO:0000259" key="8">
    <source>
        <dbReference type="Pfam" id="PF17676"/>
    </source>
</evidence>